<gene>
    <name evidence="5" type="primary">WBGene00276258</name>
</gene>
<evidence type="ECO:0000256" key="1">
    <source>
        <dbReference type="ARBA" id="ARBA00005657"/>
    </source>
</evidence>
<dbReference type="Proteomes" id="UP000005239">
    <property type="component" value="Unassembled WGS sequence"/>
</dbReference>
<dbReference type="InterPro" id="IPR012340">
    <property type="entry name" value="NA-bd_OB-fold"/>
</dbReference>
<dbReference type="CDD" id="cd03368">
    <property type="entry name" value="Ribosomal_S12"/>
    <property type="match status" value="1"/>
</dbReference>
<dbReference type="GO" id="GO:0005840">
    <property type="term" value="C:ribosome"/>
    <property type="evidence" value="ECO:0000318"/>
    <property type="project" value="GO_Central"/>
</dbReference>
<evidence type="ECO:0000313" key="6">
    <source>
        <dbReference type="Proteomes" id="UP000005239"/>
    </source>
</evidence>
<dbReference type="Gene3D" id="2.40.50.140">
    <property type="entry name" value="Nucleic acid-binding proteins"/>
    <property type="match status" value="1"/>
</dbReference>
<dbReference type="GO" id="GO:0015935">
    <property type="term" value="C:small ribosomal subunit"/>
    <property type="evidence" value="ECO:0007669"/>
    <property type="project" value="InterPro"/>
</dbReference>
<evidence type="ECO:0000256" key="2">
    <source>
        <dbReference type="ARBA" id="ARBA00022980"/>
    </source>
</evidence>
<protein>
    <recommendedName>
        <fullName evidence="4">Small ribosomal subunit protein uS12m</fullName>
    </recommendedName>
</protein>
<accession>A0A8R1USJ3</accession>
<reference evidence="5" key="2">
    <citation type="submission" date="2022-06" db="UniProtKB">
        <authorList>
            <consortium name="EnsemblMetazoa"/>
        </authorList>
    </citation>
    <scope>IDENTIFICATION</scope>
    <source>
        <strain evidence="5">PS312</strain>
    </source>
</reference>
<dbReference type="EnsemblMetazoa" id="PPA37889.1">
    <property type="protein sequence ID" value="PPA37889.1"/>
    <property type="gene ID" value="WBGene00276258"/>
</dbReference>
<evidence type="ECO:0000256" key="4">
    <source>
        <dbReference type="ARBA" id="ARBA00035248"/>
    </source>
</evidence>
<dbReference type="InterPro" id="IPR005679">
    <property type="entry name" value="Ribosomal_uS12_bac"/>
</dbReference>
<dbReference type="GO" id="GO:0006412">
    <property type="term" value="P:translation"/>
    <property type="evidence" value="ECO:0000318"/>
    <property type="project" value="GO_Central"/>
</dbReference>
<dbReference type="PRINTS" id="PR01034">
    <property type="entry name" value="RIBOSOMALS12"/>
</dbReference>
<dbReference type="FunFam" id="2.40.50.140:FF:000443">
    <property type="entry name" value="Ribosomal protein"/>
    <property type="match status" value="1"/>
</dbReference>
<reference evidence="6" key="1">
    <citation type="journal article" date="2008" name="Nat. Genet.">
        <title>The Pristionchus pacificus genome provides a unique perspective on nematode lifestyle and parasitism.</title>
        <authorList>
            <person name="Dieterich C."/>
            <person name="Clifton S.W."/>
            <person name="Schuster L.N."/>
            <person name="Chinwalla A."/>
            <person name="Delehaunty K."/>
            <person name="Dinkelacker I."/>
            <person name="Fulton L."/>
            <person name="Fulton R."/>
            <person name="Godfrey J."/>
            <person name="Minx P."/>
            <person name="Mitreva M."/>
            <person name="Roeseler W."/>
            <person name="Tian H."/>
            <person name="Witte H."/>
            <person name="Yang S.P."/>
            <person name="Wilson R.K."/>
            <person name="Sommer R.J."/>
        </authorList>
    </citation>
    <scope>NUCLEOTIDE SEQUENCE [LARGE SCALE GENOMIC DNA]</scope>
    <source>
        <strain evidence="6">PS312</strain>
    </source>
</reference>
<sequence length="318" mass="34633">RCNSWCGSSSTPHTRLPRAFERFIDRFSALNVMFGGAIGRCSSLLQQLVHLPSTSTAAAALHTSALAARNNFLQFIHERNGPPERRARSKDKSPITGYNHFKGIVLKTVIRHPKKPNSGNRKCAIVRLSTGAEVCAYIPNVGHNLQEHSQVMVRGGRRRDLISVKANIIRGKLDCAPAGGNLLPAHSIHIAGLELGEELGLDLKLFRFLPGEGFVAEVTIASSLLVDGKILTELLKRDRGLVLGGDDDGMHSERHACSSIEGVLDGNLRLAVRKSPVEHTTASQLMKSLHELVSQHQGKGHGVLSFIGRVTEHESLKK</sequence>
<dbReference type="SUPFAM" id="SSF50249">
    <property type="entry name" value="Nucleic acid-binding proteins"/>
    <property type="match status" value="1"/>
</dbReference>
<accession>A0A2A6CTE4</accession>
<keyword evidence="6" id="KW-1185">Reference proteome</keyword>
<dbReference type="InterPro" id="IPR006032">
    <property type="entry name" value="Ribosomal_uS12"/>
</dbReference>
<comment type="similarity">
    <text evidence="1">Belongs to the universal ribosomal protein uS12 family.</text>
</comment>
<keyword evidence="3" id="KW-0687">Ribonucleoprotein</keyword>
<dbReference type="Pfam" id="PF00164">
    <property type="entry name" value="Ribosom_S12_S23"/>
    <property type="match status" value="1"/>
</dbReference>
<organism evidence="5 6">
    <name type="scientific">Pristionchus pacificus</name>
    <name type="common">Parasitic nematode worm</name>
    <dbReference type="NCBI Taxonomy" id="54126"/>
    <lineage>
        <taxon>Eukaryota</taxon>
        <taxon>Metazoa</taxon>
        <taxon>Ecdysozoa</taxon>
        <taxon>Nematoda</taxon>
        <taxon>Chromadorea</taxon>
        <taxon>Rhabditida</taxon>
        <taxon>Rhabditina</taxon>
        <taxon>Diplogasteromorpha</taxon>
        <taxon>Diplogasteroidea</taxon>
        <taxon>Neodiplogasteridae</taxon>
        <taxon>Pristionchus</taxon>
    </lineage>
</organism>
<evidence type="ECO:0000256" key="3">
    <source>
        <dbReference type="ARBA" id="ARBA00023274"/>
    </source>
</evidence>
<keyword evidence="2" id="KW-0689">Ribosomal protein</keyword>
<proteinExistence type="inferred from homology"/>
<dbReference type="AlphaFoldDB" id="A0A2A6CTE4"/>
<dbReference type="GO" id="GO:0003735">
    <property type="term" value="F:structural constituent of ribosome"/>
    <property type="evidence" value="ECO:0000318"/>
    <property type="project" value="GO_Central"/>
</dbReference>
<evidence type="ECO:0000313" key="5">
    <source>
        <dbReference type="EnsemblMetazoa" id="PPA37889.1"/>
    </source>
</evidence>
<dbReference type="PANTHER" id="PTHR11652">
    <property type="entry name" value="30S RIBOSOMAL PROTEIN S12 FAMILY MEMBER"/>
    <property type="match status" value="1"/>
</dbReference>
<name>A0A2A6CTE4_PRIPA</name>